<keyword evidence="4 5" id="KW-0472">Membrane</keyword>
<dbReference type="EMBL" id="CAXITT010000634">
    <property type="protein sequence ID" value="CAL1544615.1"/>
    <property type="molecule type" value="Genomic_DNA"/>
</dbReference>
<evidence type="ECO:0000256" key="1">
    <source>
        <dbReference type="ARBA" id="ARBA00004141"/>
    </source>
</evidence>
<comment type="subcellular location">
    <subcellularLocation>
        <location evidence="1">Membrane</location>
        <topology evidence="1">Multi-pass membrane protein</topology>
    </subcellularLocation>
</comment>
<keyword evidence="2 5" id="KW-0812">Transmembrane</keyword>
<feature type="non-terminal residue" evidence="7">
    <location>
        <position position="1"/>
    </location>
</feature>
<dbReference type="AlphaFoldDB" id="A0AAV2IEB7"/>
<keyword evidence="8" id="KW-1185">Reference proteome</keyword>
<accession>A0AAV2IEB7</accession>
<keyword evidence="3 5" id="KW-1133">Transmembrane helix</keyword>
<evidence type="ECO:0000256" key="5">
    <source>
        <dbReference type="SAM" id="Phobius"/>
    </source>
</evidence>
<dbReference type="Pfam" id="PF01061">
    <property type="entry name" value="ABC2_membrane"/>
    <property type="match status" value="1"/>
</dbReference>
<feature type="transmembrane region" description="Helical" evidence="5">
    <location>
        <begin position="34"/>
        <end position="53"/>
    </location>
</feature>
<evidence type="ECO:0000256" key="3">
    <source>
        <dbReference type="ARBA" id="ARBA00022989"/>
    </source>
</evidence>
<reference evidence="7 8" key="1">
    <citation type="submission" date="2024-04" db="EMBL/GenBank/DDBJ databases">
        <authorList>
            <consortium name="Genoscope - CEA"/>
            <person name="William W."/>
        </authorList>
    </citation>
    <scope>NUCLEOTIDE SEQUENCE [LARGE SCALE GENOMIC DNA]</scope>
</reference>
<sequence length="79" mass="8922">FYKYTFCLFCTTMTAAGMCFLVSASVGVFAVAQLLLALLYMTMMLFAGFLINFDSIGPWLNWAQYLSFYKYSLTVSTDS</sequence>
<dbReference type="GO" id="GO:0016020">
    <property type="term" value="C:membrane"/>
    <property type="evidence" value="ECO:0007669"/>
    <property type="project" value="UniProtKB-SubCell"/>
</dbReference>
<evidence type="ECO:0000259" key="6">
    <source>
        <dbReference type="Pfam" id="PF01061"/>
    </source>
</evidence>
<dbReference type="GO" id="GO:0140359">
    <property type="term" value="F:ABC-type transporter activity"/>
    <property type="evidence" value="ECO:0007669"/>
    <property type="project" value="InterPro"/>
</dbReference>
<name>A0AAV2IEB7_LYMST</name>
<evidence type="ECO:0000313" key="7">
    <source>
        <dbReference type="EMBL" id="CAL1544615.1"/>
    </source>
</evidence>
<evidence type="ECO:0000256" key="4">
    <source>
        <dbReference type="ARBA" id="ARBA00023136"/>
    </source>
</evidence>
<protein>
    <recommendedName>
        <fullName evidence="6">ABC-2 type transporter transmembrane domain-containing protein</fullName>
    </recommendedName>
</protein>
<dbReference type="InterPro" id="IPR013525">
    <property type="entry name" value="ABC2_TM"/>
</dbReference>
<feature type="domain" description="ABC-2 type transporter transmembrane" evidence="6">
    <location>
        <begin position="2"/>
        <end position="74"/>
    </location>
</feature>
<evidence type="ECO:0000313" key="8">
    <source>
        <dbReference type="Proteomes" id="UP001497497"/>
    </source>
</evidence>
<comment type="caution">
    <text evidence="7">The sequence shown here is derived from an EMBL/GenBank/DDBJ whole genome shotgun (WGS) entry which is preliminary data.</text>
</comment>
<proteinExistence type="predicted"/>
<gene>
    <name evidence="7" type="ORF">GSLYS_00018128001</name>
</gene>
<evidence type="ECO:0000256" key="2">
    <source>
        <dbReference type="ARBA" id="ARBA00022692"/>
    </source>
</evidence>
<dbReference type="Proteomes" id="UP001497497">
    <property type="component" value="Unassembled WGS sequence"/>
</dbReference>
<organism evidence="7 8">
    <name type="scientific">Lymnaea stagnalis</name>
    <name type="common">Great pond snail</name>
    <name type="synonym">Helix stagnalis</name>
    <dbReference type="NCBI Taxonomy" id="6523"/>
    <lineage>
        <taxon>Eukaryota</taxon>
        <taxon>Metazoa</taxon>
        <taxon>Spiralia</taxon>
        <taxon>Lophotrochozoa</taxon>
        <taxon>Mollusca</taxon>
        <taxon>Gastropoda</taxon>
        <taxon>Heterobranchia</taxon>
        <taxon>Euthyneura</taxon>
        <taxon>Panpulmonata</taxon>
        <taxon>Hygrophila</taxon>
        <taxon>Lymnaeoidea</taxon>
        <taxon>Lymnaeidae</taxon>
        <taxon>Lymnaea</taxon>
    </lineage>
</organism>